<dbReference type="PROSITE" id="PS51257">
    <property type="entry name" value="PROKAR_LIPOPROTEIN"/>
    <property type="match status" value="1"/>
</dbReference>
<feature type="signal peptide" evidence="2">
    <location>
        <begin position="1"/>
        <end position="26"/>
    </location>
</feature>
<feature type="chain" id="PRO_5042825436" evidence="2">
    <location>
        <begin position="27"/>
        <end position="66"/>
    </location>
</feature>
<dbReference type="EMBL" id="JBAMIC010000004">
    <property type="protein sequence ID" value="KAK7108487.1"/>
    <property type="molecule type" value="Genomic_DNA"/>
</dbReference>
<accession>A0AAN9BMT4</accession>
<reference evidence="3 4" key="1">
    <citation type="submission" date="2024-02" db="EMBL/GenBank/DDBJ databases">
        <title>Chromosome-scale genome assembly of the rough periwinkle Littorina saxatilis.</title>
        <authorList>
            <person name="De Jode A."/>
            <person name="Faria R."/>
            <person name="Formenti G."/>
            <person name="Sims Y."/>
            <person name="Smith T.P."/>
            <person name="Tracey A."/>
            <person name="Wood J.M.D."/>
            <person name="Zagrodzka Z.B."/>
            <person name="Johannesson K."/>
            <person name="Butlin R.K."/>
            <person name="Leder E.H."/>
        </authorList>
    </citation>
    <scope>NUCLEOTIDE SEQUENCE [LARGE SCALE GENOMIC DNA]</scope>
    <source>
        <strain evidence="3">Snail1</strain>
        <tissue evidence="3">Muscle</tissue>
    </source>
</reference>
<evidence type="ECO:0000256" key="1">
    <source>
        <dbReference type="SAM" id="MobiDB-lite"/>
    </source>
</evidence>
<gene>
    <name evidence="3" type="ORF">V1264_016222</name>
</gene>
<sequence>MKLAKMLCYMKSYILLILCLFGAACGSPLRRRGSSGRRNPGYGRNYGCGQSLGYGRNRGHGGYHGE</sequence>
<name>A0AAN9BMT4_9CAEN</name>
<protein>
    <submittedName>
        <fullName evidence="3">Uncharacterized protein</fullName>
    </submittedName>
</protein>
<keyword evidence="2" id="KW-0732">Signal</keyword>
<dbReference type="Proteomes" id="UP001374579">
    <property type="component" value="Unassembled WGS sequence"/>
</dbReference>
<evidence type="ECO:0000313" key="4">
    <source>
        <dbReference type="Proteomes" id="UP001374579"/>
    </source>
</evidence>
<evidence type="ECO:0000256" key="2">
    <source>
        <dbReference type="SAM" id="SignalP"/>
    </source>
</evidence>
<comment type="caution">
    <text evidence="3">The sequence shown here is derived from an EMBL/GenBank/DDBJ whole genome shotgun (WGS) entry which is preliminary data.</text>
</comment>
<keyword evidence="4" id="KW-1185">Reference proteome</keyword>
<dbReference type="AlphaFoldDB" id="A0AAN9BMT4"/>
<feature type="region of interest" description="Disordered" evidence="1">
    <location>
        <begin position="29"/>
        <end position="66"/>
    </location>
</feature>
<proteinExistence type="predicted"/>
<evidence type="ECO:0000313" key="3">
    <source>
        <dbReference type="EMBL" id="KAK7108487.1"/>
    </source>
</evidence>
<feature type="compositionally biased region" description="Basic residues" evidence="1">
    <location>
        <begin position="57"/>
        <end position="66"/>
    </location>
</feature>
<organism evidence="3 4">
    <name type="scientific">Littorina saxatilis</name>
    <dbReference type="NCBI Taxonomy" id="31220"/>
    <lineage>
        <taxon>Eukaryota</taxon>
        <taxon>Metazoa</taxon>
        <taxon>Spiralia</taxon>
        <taxon>Lophotrochozoa</taxon>
        <taxon>Mollusca</taxon>
        <taxon>Gastropoda</taxon>
        <taxon>Caenogastropoda</taxon>
        <taxon>Littorinimorpha</taxon>
        <taxon>Littorinoidea</taxon>
        <taxon>Littorinidae</taxon>
        <taxon>Littorina</taxon>
    </lineage>
</organism>